<reference evidence="1" key="1">
    <citation type="submission" date="2019-04" db="EMBL/GenBank/DDBJ databases">
        <title>Microbes associate with the intestines of laboratory mice.</title>
        <authorList>
            <person name="Navarre W."/>
            <person name="Wong E."/>
            <person name="Huang K."/>
            <person name="Tropini C."/>
            <person name="Ng K."/>
            <person name="Yu B."/>
        </authorList>
    </citation>
    <scope>NUCLEOTIDE SEQUENCE</scope>
    <source>
        <strain evidence="1">NM73_A23</strain>
    </source>
</reference>
<organism evidence="1 2">
    <name type="scientific">Palleniella muris</name>
    <dbReference type="NCBI Taxonomy" id="3038145"/>
    <lineage>
        <taxon>Bacteria</taxon>
        <taxon>Pseudomonadati</taxon>
        <taxon>Bacteroidota</taxon>
        <taxon>Bacteroidia</taxon>
        <taxon>Bacteroidales</taxon>
        <taxon>Prevotellaceae</taxon>
        <taxon>Palleniella</taxon>
    </lineage>
</organism>
<name>A0AC61QNX4_9BACT</name>
<keyword evidence="2" id="KW-1185">Reference proteome</keyword>
<proteinExistence type="predicted"/>
<sequence length="504" mass="54849">MKIFTSKQIHELDTFTIEHEPVSSIDLMERAATALTLAITKRWSQTTPITVFAGPGNNGGDALAVARMLAEKRYSVTVYLFNIKNTLSKDCQTNKTRLQDSKHVKSFMEVRDEFDPPLLTEETLVIDGLFGSGLNKPLGGGFASLVSYINASGSTVVSIDLPSGLMAEDNTYNVNSSIIRADITLTLQMKKLCMYFADCQQFLGDIEVLDINLSEDWIKSTPSPFTVIERNNVVSLIKKRNDFAHKGTMGHALIIAGSYGMAGAAVLATKACLRSGVGKVTAHIPDRNYDIMQISVPEAIVHIDKDEYCFSEPMDTEHYNAVAIGPGIGQRDTTAVTLMSQIRRTSRLMVLDADALNILGYRRAWLQQLPPGLVLTPHPKEFDRLDGSDNNSDYGRFAKAREMAQRLQAYILLKGHYSLLCQPDGSVIFNTTGNSGMATAGSGDVLTGIIVGLMARGYSQAEATVLGMYLHGLAGDIAATDKGCESLIATDIIDALPKAFLSLM</sequence>
<accession>A0AC61QNX4</accession>
<gene>
    <name evidence="1" type="ORF">E5358_10785</name>
</gene>
<evidence type="ECO:0000313" key="1">
    <source>
        <dbReference type="EMBL" id="TGX81312.1"/>
    </source>
</evidence>
<dbReference type="Proteomes" id="UP000308886">
    <property type="component" value="Unassembled WGS sequence"/>
</dbReference>
<dbReference type="EMBL" id="SRZC01000018">
    <property type="protein sequence ID" value="TGX81312.1"/>
    <property type="molecule type" value="Genomic_DNA"/>
</dbReference>
<protein>
    <submittedName>
        <fullName evidence="1">NAD(P)H-hydrate dehydratase</fullName>
    </submittedName>
</protein>
<evidence type="ECO:0000313" key="2">
    <source>
        <dbReference type="Proteomes" id="UP000308886"/>
    </source>
</evidence>
<comment type="caution">
    <text evidence="1">The sequence shown here is derived from an EMBL/GenBank/DDBJ whole genome shotgun (WGS) entry which is preliminary data.</text>
</comment>